<comment type="caution">
    <text evidence="1">The sequence shown here is derived from an EMBL/GenBank/DDBJ whole genome shotgun (WGS) entry which is preliminary data.</text>
</comment>
<dbReference type="AlphaFoldDB" id="A0A6L9EA33"/>
<evidence type="ECO:0000313" key="2">
    <source>
        <dbReference type="Proteomes" id="UP000475249"/>
    </source>
</evidence>
<evidence type="ECO:0000313" key="1">
    <source>
        <dbReference type="EMBL" id="NAS11635.1"/>
    </source>
</evidence>
<reference evidence="1 2" key="1">
    <citation type="submission" date="2020-01" db="EMBL/GenBank/DDBJ databases">
        <title>Bacteria diversity of Porities sp.</title>
        <authorList>
            <person name="Wang G."/>
        </authorList>
    </citation>
    <scope>NUCLEOTIDE SEQUENCE [LARGE SCALE GENOMIC DNA]</scope>
    <source>
        <strain evidence="1 2">R33</strain>
    </source>
</reference>
<keyword evidence="2" id="KW-1185">Reference proteome</keyword>
<sequence>MRKPVYTYPDFVSRIALYQQPGKRYWLTLTVCEHMEEELCVILKNPSRANREVSDKTVYNVASYIYRNKERYEELRNVGKVTILNLIPFYQTYSDRLQLHRNGIADHKNLSFIDKFSKNCDKVILAWGNHPKGLYEEYEALKEEVKNILRNNGNSLFYVDRLSLSGNPKHGQVWGYQDSFCKIWV</sequence>
<dbReference type="InterPro" id="IPR012441">
    <property type="entry name" value="DUF1643"/>
</dbReference>
<dbReference type="RefSeq" id="WP_161434648.1">
    <property type="nucleotide sequence ID" value="NZ_WXYO01000002.1"/>
</dbReference>
<accession>A0A6L9EA33</accession>
<name>A0A6L9EA33_9FLAO</name>
<protein>
    <submittedName>
        <fullName evidence="1">DUF1643 domain-containing protein</fullName>
    </submittedName>
</protein>
<gene>
    <name evidence="1" type="ORF">GTQ38_06455</name>
</gene>
<dbReference type="Pfam" id="PF07799">
    <property type="entry name" value="DUF1643"/>
    <property type="match status" value="1"/>
</dbReference>
<organism evidence="1 2">
    <name type="scientific">Poritiphilus flavus</name>
    <dbReference type="NCBI Taxonomy" id="2697053"/>
    <lineage>
        <taxon>Bacteria</taxon>
        <taxon>Pseudomonadati</taxon>
        <taxon>Bacteroidota</taxon>
        <taxon>Flavobacteriia</taxon>
        <taxon>Flavobacteriales</taxon>
        <taxon>Flavobacteriaceae</taxon>
        <taxon>Poritiphilus</taxon>
    </lineage>
</organism>
<dbReference type="Proteomes" id="UP000475249">
    <property type="component" value="Unassembled WGS sequence"/>
</dbReference>
<dbReference type="EMBL" id="WXYO01000002">
    <property type="protein sequence ID" value="NAS11635.1"/>
    <property type="molecule type" value="Genomic_DNA"/>
</dbReference>
<proteinExistence type="predicted"/>